<dbReference type="PANTHER" id="PTHR33824:SF7">
    <property type="entry name" value="POLYKETIDE CYCLASE_DEHYDRASE AND LIPID TRANSPORT SUPERFAMILY PROTEIN"/>
    <property type="match status" value="1"/>
</dbReference>
<dbReference type="SUPFAM" id="SSF55961">
    <property type="entry name" value="Bet v1-like"/>
    <property type="match status" value="1"/>
</dbReference>
<keyword evidence="3" id="KW-1185">Reference proteome</keyword>
<dbReference type="RefSeq" id="WP_219746909.1">
    <property type="nucleotide sequence ID" value="NZ_JAHXZN010000001.1"/>
</dbReference>
<proteinExistence type="predicted"/>
<dbReference type="Gene3D" id="3.30.530.20">
    <property type="match status" value="1"/>
</dbReference>
<dbReference type="Pfam" id="PF10604">
    <property type="entry name" value="Polyketide_cyc2"/>
    <property type="match status" value="1"/>
</dbReference>
<feature type="region of interest" description="Disordered" evidence="1">
    <location>
        <begin position="1"/>
        <end position="30"/>
    </location>
</feature>
<dbReference type="InterPro" id="IPR019587">
    <property type="entry name" value="Polyketide_cyclase/dehydratase"/>
</dbReference>
<evidence type="ECO:0000313" key="2">
    <source>
        <dbReference type="EMBL" id="MBW6529348.1"/>
    </source>
</evidence>
<dbReference type="CDD" id="cd07817">
    <property type="entry name" value="SRPBCC_8"/>
    <property type="match status" value="1"/>
</dbReference>
<dbReference type="EMBL" id="JAHXZN010000001">
    <property type="protein sequence ID" value="MBW6529348.1"/>
    <property type="molecule type" value="Genomic_DNA"/>
</dbReference>
<evidence type="ECO:0000313" key="3">
    <source>
        <dbReference type="Proteomes" id="UP000759103"/>
    </source>
</evidence>
<dbReference type="PANTHER" id="PTHR33824">
    <property type="entry name" value="POLYKETIDE CYCLASE/DEHYDRASE AND LIPID TRANSPORT SUPERFAMILY PROTEIN"/>
    <property type="match status" value="1"/>
</dbReference>
<gene>
    <name evidence="2" type="ORF">KZ820_01245</name>
</gene>
<dbReference type="InterPro" id="IPR047137">
    <property type="entry name" value="ORF3"/>
</dbReference>
<reference evidence="2 3" key="1">
    <citation type="submission" date="2021-07" db="EMBL/GenBank/DDBJ databases">
        <title>Sphingomonas sp.</title>
        <authorList>
            <person name="Feng G."/>
            <person name="Li J."/>
            <person name="Pan M."/>
        </authorList>
    </citation>
    <scope>NUCLEOTIDE SEQUENCE [LARGE SCALE GENOMIC DNA]</scope>
    <source>
        <strain evidence="2 3">RRHST34</strain>
    </source>
</reference>
<organism evidence="2 3">
    <name type="scientific">Sphingomonas citri</name>
    <dbReference type="NCBI Taxonomy" id="2862499"/>
    <lineage>
        <taxon>Bacteria</taxon>
        <taxon>Pseudomonadati</taxon>
        <taxon>Pseudomonadota</taxon>
        <taxon>Alphaproteobacteria</taxon>
        <taxon>Sphingomonadales</taxon>
        <taxon>Sphingomonadaceae</taxon>
        <taxon>Sphingomonas</taxon>
    </lineage>
</organism>
<comment type="caution">
    <text evidence="2">The sequence shown here is derived from an EMBL/GenBank/DDBJ whole genome shotgun (WGS) entry which is preliminary data.</text>
</comment>
<dbReference type="Proteomes" id="UP000759103">
    <property type="component" value="Unassembled WGS sequence"/>
</dbReference>
<protein>
    <submittedName>
        <fullName evidence="2">SRPBCC family protein</fullName>
    </submittedName>
</protein>
<sequence>MADQLLHQQSDDAPLATSKQRDAVERAKASIPEASGTQITARAVTINRPVEEVYAYFRDFANLPSFMENVERIDVLDRQRSHWVVKAPAGGTVEWDARLTAEEENKLLAWTSEGGAEVPNSGRVEFHDAGTRGTVLVATILYDPPGGVIGKVIAKMFQREPAIQARRDLRRLKQLLETGEIATPAMNRQQYEEMGL</sequence>
<feature type="compositionally biased region" description="Basic and acidic residues" evidence="1">
    <location>
        <begin position="19"/>
        <end position="28"/>
    </location>
</feature>
<dbReference type="InterPro" id="IPR023393">
    <property type="entry name" value="START-like_dom_sf"/>
</dbReference>
<evidence type="ECO:0000256" key="1">
    <source>
        <dbReference type="SAM" id="MobiDB-lite"/>
    </source>
</evidence>
<accession>A0ABS7BIC1</accession>
<name>A0ABS7BIC1_9SPHN</name>